<dbReference type="PANTHER" id="PTHR30486:SF16">
    <property type="entry name" value="TWITCHING MOTILITY PROTEIN PILT"/>
    <property type="match status" value="1"/>
</dbReference>
<sequence>MSAFVKWFESHGESLPGNWSDLLLKEGRAPKYANQAGLVIPIPDAPIPEHADFELLLKAQTRSDYRFELHHLHGEDGQPRELDFAAQLDGLRFRCNLFHYMGGNLALVMRKLNAHIPEFSTLGLPLDIVLPLFNRSSGILIFSGATGSGKSTTQASGLIAQSHRPIHILTIEDPVEYLLPTDRSAEITQREIGVDSTSFGTALRAALREKPNIIMVGEMRDAETIETAAVAANSGHLVLGTTHAATASESVRRMLESVSEGHRSSLQNLLADAIVGIVSQKLVPNINKDGKVLAYEIMTATPEVRANIRTGRYEALPGVIQQGGADGMMLMEKCLREQVRSGKILEEDAIAYAPDPERLRKMLEY</sequence>
<dbReference type="InterPro" id="IPR050921">
    <property type="entry name" value="T4SS_GSP_E_ATPase"/>
</dbReference>
<name>A0A8X8GDA1_ACIFI</name>
<dbReference type="AlphaFoldDB" id="A0A8X8GDA1"/>
<gene>
    <name evidence="3" type="primary">tadA</name>
    <name evidence="3" type="ORF">HF568_11505</name>
</gene>
<evidence type="ECO:0000259" key="2">
    <source>
        <dbReference type="Pfam" id="PF00437"/>
    </source>
</evidence>
<evidence type="ECO:0000313" key="3">
    <source>
        <dbReference type="EMBL" id="MBU2723811.1"/>
    </source>
</evidence>
<dbReference type="Gene3D" id="3.40.50.300">
    <property type="entry name" value="P-loop containing nucleotide triphosphate hydrolases"/>
    <property type="match status" value="1"/>
</dbReference>
<dbReference type="InterPro" id="IPR001482">
    <property type="entry name" value="T2SS/T4SS_dom"/>
</dbReference>
<dbReference type="PANTHER" id="PTHR30486">
    <property type="entry name" value="TWITCHING MOTILITY PROTEIN PILT"/>
    <property type="match status" value="1"/>
</dbReference>
<dbReference type="InterPro" id="IPR027417">
    <property type="entry name" value="P-loop_NTPase"/>
</dbReference>
<proteinExistence type="inferred from homology"/>
<dbReference type="GO" id="GO:0016887">
    <property type="term" value="F:ATP hydrolysis activity"/>
    <property type="evidence" value="ECO:0007669"/>
    <property type="project" value="InterPro"/>
</dbReference>
<organism evidence="3 4">
    <name type="scientific">Acidithiobacillus ferridurans</name>
    <dbReference type="NCBI Taxonomy" id="1232575"/>
    <lineage>
        <taxon>Bacteria</taxon>
        <taxon>Pseudomonadati</taxon>
        <taxon>Pseudomonadota</taxon>
        <taxon>Acidithiobacillia</taxon>
        <taxon>Acidithiobacillales</taxon>
        <taxon>Acidithiobacillaceae</taxon>
        <taxon>Acidithiobacillus</taxon>
    </lineage>
</organism>
<evidence type="ECO:0000256" key="1">
    <source>
        <dbReference type="ARBA" id="ARBA00006611"/>
    </source>
</evidence>
<feature type="domain" description="Bacterial type II secretion system protein E" evidence="2">
    <location>
        <begin position="90"/>
        <end position="296"/>
    </location>
</feature>
<dbReference type="Proteomes" id="UP000887300">
    <property type="component" value="Unassembled WGS sequence"/>
</dbReference>
<dbReference type="SUPFAM" id="SSF52540">
    <property type="entry name" value="P-loop containing nucleoside triphosphate hydrolases"/>
    <property type="match status" value="1"/>
</dbReference>
<dbReference type="Pfam" id="PF00437">
    <property type="entry name" value="T2SSE"/>
    <property type="match status" value="1"/>
</dbReference>
<comment type="similarity">
    <text evidence="1">Belongs to the GSP E family.</text>
</comment>
<dbReference type="EMBL" id="JABBHS010000344">
    <property type="protein sequence ID" value="MBU2723811.1"/>
    <property type="molecule type" value="Genomic_DNA"/>
</dbReference>
<dbReference type="RefSeq" id="WP_215886544.1">
    <property type="nucleotide sequence ID" value="NZ_CP134225.1"/>
</dbReference>
<protein>
    <submittedName>
        <fullName evidence="3">Flp pilus assembly complex ATPase component TadA</fullName>
    </submittedName>
</protein>
<dbReference type="Gene3D" id="3.30.450.90">
    <property type="match status" value="1"/>
</dbReference>
<reference evidence="3" key="1">
    <citation type="journal article" date="2021" name="ISME J.">
        <title>Genomic evolution of the class Acidithiobacillia: deep-branching Proteobacteria living in extreme acidic conditions.</title>
        <authorList>
            <person name="Moya-Beltran A."/>
            <person name="Beard S."/>
            <person name="Rojas-Villalobos C."/>
            <person name="Issotta F."/>
            <person name="Gallardo Y."/>
            <person name="Ulloa R."/>
            <person name="Giaveno A."/>
            <person name="Degli Esposti M."/>
            <person name="Johnson D.B."/>
            <person name="Quatrini R."/>
        </authorList>
    </citation>
    <scope>NUCLEOTIDE SEQUENCE</scope>
    <source>
        <strain evidence="3">DSM 583</strain>
    </source>
</reference>
<accession>A0A8X8GDA1</accession>
<evidence type="ECO:0000313" key="4">
    <source>
        <dbReference type="Proteomes" id="UP000887300"/>
    </source>
</evidence>
<comment type="caution">
    <text evidence="3">The sequence shown here is derived from an EMBL/GenBank/DDBJ whole genome shotgun (WGS) entry which is preliminary data.</text>
</comment>